<reference evidence="1 2" key="1">
    <citation type="submission" date="2018-06" db="EMBL/GenBank/DDBJ databases">
        <title>Genomic Encyclopedia of Type Strains, Phase IV (KMG-IV): sequencing the most valuable type-strain genomes for metagenomic binning, comparative biology and taxonomic classification.</title>
        <authorList>
            <person name="Goeker M."/>
        </authorList>
    </citation>
    <scope>NUCLEOTIDE SEQUENCE [LARGE SCALE GENOMIC DNA]</scope>
    <source>
        <strain evidence="1 2">DSM 27453</strain>
    </source>
</reference>
<gene>
    <name evidence="1" type="ORF">DFQ50_11530</name>
</gene>
<comment type="caution">
    <text evidence="1">The sequence shown here is derived from an EMBL/GenBank/DDBJ whole genome shotgun (WGS) entry which is preliminary data.</text>
</comment>
<keyword evidence="2" id="KW-1185">Reference proteome</keyword>
<organism evidence="1 2">
    <name type="scientific">Pseudocitrobacter faecalis</name>
    <dbReference type="NCBI Taxonomy" id="1398493"/>
    <lineage>
        <taxon>Bacteria</taxon>
        <taxon>Pseudomonadati</taxon>
        <taxon>Pseudomonadota</taxon>
        <taxon>Gammaproteobacteria</taxon>
        <taxon>Enterobacterales</taxon>
        <taxon>Enterobacteriaceae</taxon>
        <taxon>Pseudocitrobacter</taxon>
    </lineage>
</organism>
<accession>A0ABX9FT62</accession>
<evidence type="ECO:0008006" key="3">
    <source>
        <dbReference type="Google" id="ProtNLM"/>
    </source>
</evidence>
<proteinExistence type="predicted"/>
<evidence type="ECO:0000313" key="2">
    <source>
        <dbReference type="Proteomes" id="UP000253201"/>
    </source>
</evidence>
<dbReference type="EMBL" id="QNRL01000015">
    <property type="protein sequence ID" value="RBP05733.1"/>
    <property type="molecule type" value="Genomic_DNA"/>
</dbReference>
<evidence type="ECO:0000313" key="1">
    <source>
        <dbReference type="EMBL" id="RBP05733.1"/>
    </source>
</evidence>
<protein>
    <recommendedName>
        <fullName evidence="3">Transposase</fullName>
    </recommendedName>
</protein>
<dbReference type="Proteomes" id="UP000253201">
    <property type="component" value="Unassembled WGS sequence"/>
</dbReference>
<sequence length="94" mass="10649">MKKSRYNEEHIAFALKQAETCTRVGEVSRKMSISLAPFTTERRNLLVWAWLSLLMRSVQIYPSSLSSSFTSSAGNIAPWLSSLPSCFNFSTRLQ</sequence>
<name>A0ABX9FT62_9ENTR</name>